<dbReference type="SUPFAM" id="SSF50978">
    <property type="entry name" value="WD40 repeat-like"/>
    <property type="match status" value="1"/>
</dbReference>
<dbReference type="CDD" id="cd00200">
    <property type="entry name" value="WD40"/>
    <property type="match status" value="1"/>
</dbReference>
<reference evidence="4 5" key="1">
    <citation type="submission" date="2014-04" db="EMBL/GenBank/DDBJ databases">
        <authorList>
            <consortium name="DOE Joint Genome Institute"/>
            <person name="Kuo A."/>
            <person name="Ruytinx J."/>
            <person name="Rineau F."/>
            <person name="Colpaert J."/>
            <person name="Kohler A."/>
            <person name="Nagy L.G."/>
            <person name="Floudas D."/>
            <person name="Copeland A."/>
            <person name="Barry K.W."/>
            <person name="Cichocki N."/>
            <person name="Veneault-Fourrey C."/>
            <person name="LaButti K."/>
            <person name="Lindquist E.A."/>
            <person name="Lipzen A."/>
            <person name="Lundell T."/>
            <person name="Morin E."/>
            <person name="Murat C."/>
            <person name="Sun H."/>
            <person name="Tunlid A."/>
            <person name="Henrissat B."/>
            <person name="Grigoriev I.V."/>
            <person name="Hibbett D.S."/>
            <person name="Martin F."/>
            <person name="Nordberg H.P."/>
            <person name="Cantor M.N."/>
            <person name="Hua S.X."/>
        </authorList>
    </citation>
    <scope>NUCLEOTIDE SEQUENCE [LARGE SCALE GENOMIC DNA]</scope>
    <source>
        <strain evidence="4 5">UH-Slu-Lm8-n1</strain>
    </source>
</reference>
<dbReference type="EMBL" id="KN836036">
    <property type="protein sequence ID" value="KIK33066.1"/>
    <property type="molecule type" value="Genomic_DNA"/>
</dbReference>
<dbReference type="Pfam" id="PF00400">
    <property type="entry name" value="WD40"/>
    <property type="match status" value="7"/>
</dbReference>
<evidence type="ECO:0000313" key="5">
    <source>
        <dbReference type="Proteomes" id="UP000054485"/>
    </source>
</evidence>
<dbReference type="PRINTS" id="PR00320">
    <property type="entry name" value="GPROTEINBRPT"/>
</dbReference>
<dbReference type="OrthoDB" id="2616995at2759"/>
<dbReference type="InterPro" id="IPR001680">
    <property type="entry name" value="WD40_rpt"/>
</dbReference>
<sequence length="319" mass="34629">MRGHTSFVSGVVHLPGGQRIITCASDGSLRLWDLESSPQICDEWRDEGDDAGVRTMALSPDGKTLVSGSSDGTVRLWDVEMGKVVAKWKGHTGLVTSVCWSRNGERVVSGSNDGTARVWDVKHFNSGEPVQGWNPIKTRHMHVYAVSYSPEANMIATGGEDGIEIWDVKTAVLLSKIAFDQPVWSLAWASDEKKLIAGSNDGSIRIFDTATWKQIAVLVGHTGPIYSLTLCSNDRLLASTSWDGTARLWNLDTNLQVDLPLQHTSYVGCAAFSPSGKVLSTACYDNNAYVWDTQAILTTAGLEDLLDVSVKALSTFPLI</sequence>
<organism evidence="4 5">
    <name type="scientific">Suillus luteus UH-Slu-Lm8-n1</name>
    <dbReference type="NCBI Taxonomy" id="930992"/>
    <lineage>
        <taxon>Eukaryota</taxon>
        <taxon>Fungi</taxon>
        <taxon>Dikarya</taxon>
        <taxon>Basidiomycota</taxon>
        <taxon>Agaricomycotina</taxon>
        <taxon>Agaricomycetes</taxon>
        <taxon>Agaricomycetidae</taxon>
        <taxon>Boletales</taxon>
        <taxon>Suillineae</taxon>
        <taxon>Suillaceae</taxon>
        <taxon>Suillus</taxon>
    </lineage>
</organism>
<protein>
    <recommendedName>
        <fullName evidence="6">WD40 repeat-like protein</fullName>
    </recommendedName>
</protein>
<dbReference type="InParanoid" id="A0A0C9ZUN1"/>
<dbReference type="STRING" id="930992.A0A0C9ZUN1"/>
<gene>
    <name evidence="4" type="ORF">CY34DRAFT_100323</name>
</gene>
<name>A0A0C9ZUN1_9AGAM</name>
<keyword evidence="2" id="KW-0677">Repeat</keyword>
<keyword evidence="5" id="KW-1185">Reference proteome</keyword>
<dbReference type="InterPro" id="IPR036322">
    <property type="entry name" value="WD40_repeat_dom_sf"/>
</dbReference>
<dbReference type="InterPro" id="IPR015943">
    <property type="entry name" value="WD40/YVTN_repeat-like_dom_sf"/>
</dbReference>
<dbReference type="PROSITE" id="PS50294">
    <property type="entry name" value="WD_REPEATS_REGION"/>
    <property type="match status" value="5"/>
</dbReference>
<evidence type="ECO:0000313" key="4">
    <source>
        <dbReference type="EMBL" id="KIK33066.1"/>
    </source>
</evidence>
<dbReference type="PANTHER" id="PTHR19848:SF8">
    <property type="entry name" value="F-BOX AND WD REPEAT DOMAIN CONTAINING 7"/>
    <property type="match status" value="1"/>
</dbReference>
<evidence type="ECO:0000256" key="1">
    <source>
        <dbReference type="ARBA" id="ARBA00022574"/>
    </source>
</evidence>
<feature type="repeat" description="WD" evidence="3">
    <location>
        <begin position="218"/>
        <end position="259"/>
    </location>
</feature>
<reference evidence="5" key="2">
    <citation type="submission" date="2015-01" db="EMBL/GenBank/DDBJ databases">
        <title>Evolutionary Origins and Diversification of the Mycorrhizal Mutualists.</title>
        <authorList>
            <consortium name="DOE Joint Genome Institute"/>
            <consortium name="Mycorrhizal Genomics Consortium"/>
            <person name="Kohler A."/>
            <person name="Kuo A."/>
            <person name="Nagy L.G."/>
            <person name="Floudas D."/>
            <person name="Copeland A."/>
            <person name="Barry K.W."/>
            <person name="Cichocki N."/>
            <person name="Veneault-Fourrey C."/>
            <person name="LaButti K."/>
            <person name="Lindquist E.A."/>
            <person name="Lipzen A."/>
            <person name="Lundell T."/>
            <person name="Morin E."/>
            <person name="Murat C."/>
            <person name="Riley R."/>
            <person name="Ohm R."/>
            <person name="Sun H."/>
            <person name="Tunlid A."/>
            <person name="Henrissat B."/>
            <person name="Grigoriev I.V."/>
            <person name="Hibbett D.S."/>
            <person name="Martin F."/>
        </authorList>
    </citation>
    <scope>NUCLEOTIDE SEQUENCE [LARGE SCALE GENOMIC DNA]</scope>
    <source>
        <strain evidence="5">UH-Slu-Lm8-n1</strain>
    </source>
</reference>
<dbReference type="AlphaFoldDB" id="A0A0C9ZUN1"/>
<dbReference type="Gene3D" id="2.130.10.10">
    <property type="entry name" value="YVTN repeat-like/Quinoprotein amine dehydrogenase"/>
    <property type="match status" value="3"/>
</dbReference>
<feature type="repeat" description="WD" evidence="3">
    <location>
        <begin position="88"/>
        <end position="122"/>
    </location>
</feature>
<dbReference type="InterPro" id="IPR020472">
    <property type="entry name" value="WD40_PAC1"/>
</dbReference>
<dbReference type="PROSITE" id="PS00678">
    <property type="entry name" value="WD_REPEATS_1"/>
    <property type="match status" value="4"/>
</dbReference>
<feature type="repeat" description="WD" evidence="3">
    <location>
        <begin position="183"/>
        <end position="217"/>
    </location>
</feature>
<keyword evidence="1 3" id="KW-0853">WD repeat</keyword>
<feature type="repeat" description="WD" evidence="3">
    <location>
        <begin position="1"/>
        <end position="42"/>
    </location>
</feature>
<dbReference type="PANTHER" id="PTHR19848">
    <property type="entry name" value="WD40 REPEAT PROTEIN"/>
    <property type="match status" value="1"/>
</dbReference>
<proteinExistence type="predicted"/>
<feature type="repeat" description="WD" evidence="3">
    <location>
        <begin position="46"/>
        <end position="87"/>
    </location>
</feature>
<evidence type="ECO:0000256" key="2">
    <source>
        <dbReference type="ARBA" id="ARBA00022737"/>
    </source>
</evidence>
<dbReference type="PROSITE" id="PS50082">
    <property type="entry name" value="WD_REPEATS_2"/>
    <property type="match status" value="6"/>
</dbReference>
<dbReference type="SMART" id="SM00320">
    <property type="entry name" value="WD40"/>
    <property type="match status" value="7"/>
</dbReference>
<dbReference type="Proteomes" id="UP000054485">
    <property type="component" value="Unassembled WGS sequence"/>
</dbReference>
<accession>A0A0C9ZUN1</accession>
<evidence type="ECO:0008006" key="6">
    <source>
        <dbReference type="Google" id="ProtNLM"/>
    </source>
</evidence>
<dbReference type="HOGENOM" id="CLU_000288_57_33_1"/>
<evidence type="ECO:0000256" key="3">
    <source>
        <dbReference type="PROSITE-ProRule" id="PRU00221"/>
    </source>
</evidence>
<feature type="repeat" description="WD" evidence="3">
    <location>
        <begin position="260"/>
        <end position="292"/>
    </location>
</feature>
<dbReference type="InterPro" id="IPR019775">
    <property type="entry name" value="WD40_repeat_CS"/>
</dbReference>